<dbReference type="InterPro" id="IPR050277">
    <property type="entry name" value="Sodium:Solute_Symporter"/>
</dbReference>
<proteinExistence type="inferred from homology"/>
<dbReference type="GO" id="GO:0022857">
    <property type="term" value="F:transmembrane transporter activity"/>
    <property type="evidence" value="ECO:0007669"/>
    <property type="project" value="InterPro"/>
</dbReference>
<feature type="transmembrane region" description="Helical" evidence="8">
    <location>
        <begin position="393"/>
        <end position="414"/>
    </location>
</feature>
<comment type="subcellular location">
    <subcellularLocation>
        <location evidence="1">Membrane</location>
        <topology evidence="1">Multi-pass membrane protein</topology>
    </subcellularLocation>
</comment>
<dbReference type="GO" id="GO:0005886">
    <property type="term" value="C:plasma membrane"/>
    <property type="evidence" value="ECO:0007669"/>
    <property type="project" value="TreeGrafter"/>
</dbReference>
<feature type="transmembrane region" description="Helical" evidence="8">
    <location>
        <begin position="79"/>
        <end position="97"/>
    </location>
</feature>
<comment type="similarity">
    <text evidence="2 7">Belongs to the sodium:solute symporter (SSF) (TC 2.A.21) family.</text>
</comment>
<evidence type="ECO:0000256" key="3">
    <source>
        <dbReference type="ARBA" id="ARBA00022448"/>
    </source>
</evidence>
<evidence type="ECO:0000256" key="4">
    <source>
        <dbReference type="ARBA" id="ARBA00022692"/>
    </source>
</evidence>
<dbReference type="EMBL" id="CP013050">
    <property type="protein sequence ID" value="ALM74078.1"/>
    <property type="molecule type" value="Genomic_DNA"/>
</dbReference>
<dbReference type="InterPro" id="IPR038377">
    <property type="entry name" value="Na/Glc_symporter_sf"/>
</dbReference>
<reference evidence="9 10" key="1">
    <citation type="journal article" date="2016" name="Genome Announc.">
        <title>Complete genome sequence of the hyperthermophilic and piezophilic archaeon Thermococcus barophilus Ch5, capable of growth at the expense of hydrogenogenesis from carbon monoxide and formate.</title>
        <authorList>
            <person name="Oger P."/>
            <person name="Sokolova T.G."/>
            <person name="Kozhevnikova D.A."/>
            <person name="Taranov E.A."/>
            <person name="Vannier P."/>
            <person name="Lee H.S."/>
            <person name="Kwon K.K."/>
            <person name="Kang S.G."/>
            <person name="Lee J.H."/>
            <person name="Bonch-Osmolovskaya E.A."/>
            <person name="Lebedinsky A.V."/>
        </authorList>
    </citation>
    <scope>NUCLEOTIDE SEQUENCE [LARGE SCALE GENOMIC DNA]</scope>
    <source>
        <strain evidence="10">Ch5</strain>
    </source>
</reference>
<gene>
    <name evidence="9" type="ORF">TBCH5v1_0099</name>
</gene>
<keyword evidence="3" id="KW-0813">Transport</keyword>
<dbReference type="CDD" id="cd10322">
    <property type="entry name" value="SLC5sbd"/>
    <property type="match status" value="1"/>
</dbReference>
<evidence type="ECO:0000256" key="6">
    <source>
        <dbReference type="ARBA" id="ARBA00023136"/>
    </source>
</evidence>
<organism evidence="9 10">
    <name type="scientific">Thermococcus barophilus</name>
    <dbReference type="NCBI Taxonomy" id="55802"/>
    <lineage>
        <taxon>Archaea</taxon>
        <taxon>Methanobacteriati</taxon>
        <taxon>Methanobacteriota</taxon>
        <taxon>Thermococci</taxon>
        <taxon>Thermococcales</taxon>
        <taxon>Thermococcaceae</taxon>
        <taxon>Thermococcus</taxon>
    </lineage>
</organism>
<feature type="transmembrane region" description="Helical" evidence="8">
    <location>
        <begin position="421"/>
        <end position="441"/>
    </location>
</feature>
<dbReference type="AlphaFoldDB" id="A0A0S1X8F6"/>
<accession>A0A0S1X8F6</accession>
<evidence type="ECO:0000256" key="5">
    <source>
        <dbReference type="ARBA" id="ARBA00022989"/>
    </source>
</evidence>
<evidence type="ECO:0000256" key="8">
    <source>
        <dbReference type="SAM" id="Phobius"/>
    </source>
</evidence>
<keyword evidence="5 8" id="KW-1133">Transmembrane helix</keyword>
<evidence type="ECO:0000313" key="10">
    <source>
        <dbReference type="Proteomes" id="UP000066042"/>
    </source>
</evidence>
<feature type="transmembrane region" description="Helical" evidence="8">
    <location>
        <begin position="49"/>
        <end position="73"/>
    </location>
</feature>
<dbReference type="PANTHER" id="PTHR48086:SF8">
    <property type="entry name" value="MONOCARBOXYLIC ACID PERMEASE"/>
    <property type="match status" value="1"/>
</dbReference>
<evidence type="ECO:0000313" key="9">
    <source>
        <dbReference type="EMBL" id="ALM74078.1"/>
    </source>
</evidence>
<dbReference type="Proteomes" id="UP000066042">
    <property type="component" value="Chromosome"/>
</dbReference>
<dbReference type="GeneID" id="26135391"/>
<dbReference type="STRING" id="55802.TBCH5v1_0099"/>
<dbReference type="Pfam" id="PF00474">
    <property type="entry name" value="SSF"/>
    <property type="match status" value="1"/>
</dbReference>
<dbReference type="PANTHER" id="PTHR48086">
    <property type="entry name" value="SODIUM/PROLINE SYMPORTER-RELATED"/>
    <property type="match status" value="1"/>
</dbReference>
<evidence type="ECO:0000256" key="1">
    <source>
        <dbReference type="ARBA" id="ARBA00004141"/>
    </source>
</evidence>
<keyword evidence="6 8" id="KW-0472">Membrane</keyword>
<feature type="transmembrane region" description="Helical" evidence="8">
    <location>
        <begin position="124"/>
        <end position="142"/>
    </location>
</feature>
<feature type="transmembrane region" description="Helical" evidence="8">
    <location>
        <begin position="238"/>
        <end position="256"/>
    </location>
</feature>
<dbReference type="PATRIC" id="fig|55802.8.peg.99"/>
<dbReference type="Gene3D" id="1.20.1730.10">
    <property type="entry name" value="Sodium/glucose cotransporter"/>
    <property type="match status" value="1"/>
</dbReference>
<feature type="transmembrane region" description="Helical" evidence="8">
    <location>
        <begin position="148"/>
        <end position="178"/>
    </location>
</feature>
<evidence type="ECO:0000256" key="2">
    <source>
        <dbReference type="ARBA" id="ARBA00006434"/>
    </source>
</evidence>
<keyword evidence="4 8" id="KW-0812">Transmembrane</keyword>
<dbReference type="RefSeq" id="WP_394325703.1">
    <property type="nucleotide sequence ID" value="NZ_CP013050.1"/>
</dbReference>
<feature type="transmembrane region" description="Helical" evidence="8">
    <location>
        <begin position="320"/>
        <end position="344"/>
    </location>
</feature>
<feature type="transmembrane region" description="Helical" evidence="8">
    <location>
        <begin position="365"/>
        <end position="387"/>
    </location>
</feature>
<evidence type="ECO:0008006" key="11">
    <source>
        <dbReference type="Google" id="ProtNLM"/>
    </source>
</evidence>
<evidence type="ECO:0000256" key="7">
    <source>
        <dbReference type="RuleBase" id="RU362091"/>
    </source>
</evidence>
<feature type="transmembrane region" description="Helical" evidence="8">
    <location>
        <begin position="6"/>
        <end position="28"/>
    </location>
</feature>
<feature type="transmembrane region" description="Helical" evidence="8">
    <location>
        <begin position="447"/>
        <end position="468"/>
    </location>
</feature>
<feature type="transmembrane region" description="Helical" evidence="8">
    <location>
        <begin position="190"/>
        <end position="209"/>
    </location>
</feature>
<protein>
    <recommendedName>
        <fullName evidence="11">Na+/solute symporter</fullName>
    </recommendedName>
</protein>
<sequence length="484" mass="52736">MASLSSATLPVAIILSWVFLSLTVGVLAGIKRKFSLEGYLVSGRSLGLVFLYVLMAGEIYSAYAFLGTGGWAYSYGMPIMYAIGYGALAYAFGYFYAKYVWKVGKHFKCVTQADYFQVRYNSKLLAVIVALIGIIFNVPYLQLQLQGLGYIIHVGSLNIISIKIGIIVGMIIMLIYVYTSGLRGIAWTNFLQALLMFIVAWAVLFAIPFKQFGGIGNLFTTLAKTKPEHLVLHPPLGIAWYVSTLILCGLGFFMYPQMYPSIYSAKDLKTLKKNYTLLPLYSIFMIPVILAGFTVAALGLKLATPDEAVLKAVEISYPSWVLGIVGAAGFAAAASTASAIILTLAGLLSKNLYTIIKPEASDKELVLVSRVSVILFGLAAMFLALFVPGRLVALLLLAYSGITQMFPAAVLGLFWKRMNKYSAGAGIIAGLITVTYIKFGLKHNPLGIHFGLWGLLVNFIVTIVVAYATKPDEENFEKFRAAFA</sequence>
<dbReference type="PROSITE" id="PS50283">
    <property type="entry name" value="NA_SOLUT_SYMP_3"/>
    <property type="match status" value="1"/>
</dbReference>
<dbReference type="InterPro" id="IPR001734">
    <property type="entry name" value="Na/solute_symporter"/>
</dbReference>
<feature type="transmembrane region" description="Helical" evidence="8">
    <location>
        <begin position="277"/>
        <end position="300"/>
    </location>
</feature>
<name>A0A0S1X8F6_THEBA</name>